<feature type="non-terminal residue" evidence="3">
    <location>
        <position position="1"/>
    </location>
</feature>
<dbReference type="EMBL" id="CM004478">
    <property type="protein sequence ID" value="OCT72106.1"/>
    <property type="molecule type" value="Genomic_DNA"/>
</dbReference>
<name>A0A974HC54_XENLA</name>
<dbReference type="InterPro" id="IPR028435">
    <property type="entry name" value="Plakophilin/d_Catenin"/>
</dbReference>
<feature type="region of interest" description="Disordered" evidence="2">
    <location>
        <begin position="131"/>
        <end position="153"/>
    </location>
</feature>
<evidence type="ECO:0000256" key="1">
    <source>
        <dbReference type="ARBA" id="ARBA00022737"/>
    </source>
</evidence>
<dbReference type="GO" id="GO:0098609">
    <property type="term" value="P:cell-cell adhesion"/>
    <property type="evidence" value="ECO:0007669"/>
    <property type="project" value="InterPro"/>
</dbReference>
<feature type="non-terminal residue" evidence="3">
    <location>
        <position position="153"/>
    </location>
</feature>
<dbReference type="OMA" id="YMESPQN"/>
<dbReference type="GO" id="GO:0005634">
    <property type="term" value="C:nucleus"/>
    <property type="evidence" value="ECO:0007669"/>
    <property type="project" value="TreeGrafter"/>
</dbReference>
<accession>A0A974HC54</accession>
<dbReference type="GO" id="GO:0005886">
    <property type="term" value="C:plasma membrane"/>
    <property type="evidence" value="ECO:0007669"/>
    <property type="project" value="TreeGrafter"/>
</dbReference>
<organism evidence="3 4">
    <name type="scientific">Xenopus laevis</name>
    <name type="common">African clawed frog</name>
    <dbReference type="NCBI Taxonomy" id="8355"/>
    <lineage>
        <taxon>Eukaryota</taxon>
        <taxon>Metazoa</taxon>
        <taxon>Chordata</taxon>
        <taxon>Craniata</taxon>
        <taxon>Vertebrata</taxon>
        <taxon>Euteleostomi</taxon>
        <taxon>Amphibia</taxon>
        <taxon>Batrachia</taxon>
        <taxon>Anura</taxon>
        <taxon>Pipoidea</taxon>
        <taxon>Pipidae</taxon>
        <taxon>Xenopodinae</taxon>
        <taxon>Xenopus</taxon>
        <taxon>Xenopus</taxon>
    </lineage>
</organism>
<reference evidence="4" key="1">
    <citation type="journal article" date="2016" name="Nature">
        <title>Genome evolution in the allotetraploid frog Xenopus laevis.</title>
        <authorList>
            <person name="Session A.M."/>
            <person name="Uno Y."/>
            <person name="Kwon T."/>
            <person name="Chapman J.A."/>
            <person name="Toyoda A."/>
            <person name="Takahashi S."/>
            <person name="Fukui A."/>
            <person name="Hikosaka A."/>
            <person name="Suzuki A."/>
            <person name="Kondo M."/>
            <person name="van Heeringen S.J."/>
            <person name="Quigley I."/>
            <person name="Heinz S."/>
            <person name="Ogino H."/>
            <person name="Ochi H."/>
            <person name="Hellsten U."/>
            <person name="Lyons J.B."/>
            <person name="Simakov O."/>
            <person name="Putnam N."/>
            <person name="Stites J."/>
            <person name="Kuroki Y."/>
            <person name="Tanaka T."/>
            <person name="Michiue T."/>
            <person name="Watanabe M."/>
            <person name="Bogdanovic O."/>
            <person name="Lister R."/>
            <person name="Georgiou G."/>
            <person name="Paranjpe S.S."/>
            <person name="van Kruijsbergen I."/>
            <person name="Shu S."/>
            <person name="Carlson J."/>
            <person name="Kinoshita T."/>
            <person name="Ohta Y."/>
            <person name="Mawaribuchi S."/>
            <person name="Jenkins J."/>
            <person name="Grimwood J."/>
            <person name="Schmutz J."/>
            <person name="Mitros T."/>
            <person name="Mozaffari S.V."/>
            <person name="Suzuki Y."/>
            <person name="Haramoto Y."/>
            <person name="Yamamoto T.S."/>
            <person name="Takagi C."/>
            <person name="Heald R."/>
            <person name="Miller K."/>
            <person name="Haudenschild C."/>
            <person name="Kitzman J."/>
            <person name="Nakayama T."/>
            <person name="Izutsu Y."/>
            <person name="Robert J."/>
            <person name="Fortriede J."/>
            <person name="Burns K."/>
            <person name="Lotay V."/>
            <person name="Karimi K."/>
            <person name="Yasuoka Y."/>
            <person name="Dichmann D.S."/>
            <person name="Flajnik M.F."/>
            <person name="Houston D.W."/>
            <person name="Shendure J."/>
            <person name="DuPasquier L."/>
            <person name="Vize P.D."/>
            <person name="Zorn A.M."/>
            <person name="Ito M."/>
            <person name="Marcotte E.M."/>
            <person name="Wallingford J.B."/>
            <person name="Ito Y."/>
            <person name="Asashima M."/>
            <person name="Ueno N."/>
            <person name="Matsuda Y."/>
            <person name="Veenstra G.J."/>
            <person name="Fujiyama A."/>
            <person name="Harland R.M."/>
            <person name="Taira M."/>
            <person name="Rokhsar D.S."/>
        </authorList>
    </citation>
    <scope>NUCLEOTIDE SEQUENCE [LARGE SCALE GENOMIC DNA]</scope>
    <source>
        <strain evidence="4">J</strain>
    </source>
</reference>
<gene>
    <name evidence="3" type="ORF">XELAEV_180350735mg</name>
</gene>
<evidence type="ECO:0000313" key="3">
    <source>
        <dbReference type="EMBL" id="OCT72106.1"/>
    </source>
</evidence>
<dbReference type="EMBL" id="CM004478">
    <property type="protein sequence ID" value="OCT72107.1"/>
    <property type="molecule type" value="Genomic_DNA"/>
</dbReference>
<evidence type="ECO:0000256" key="2">
    <source>
        <dbReference type="SAM" id="MobiDB-lite"/>
    </source>
</evidence>
<dbReference type="InterPro" id="IPR011989">
    <property type="entry name" value="ARM-like"/>
</dbReference>
<sequence length="153" mass="17376">TLWNLSSLDSVKMELVDQALYTLTQEILVPHSGWQQDGGMQDRVEGKPRHVEWEPALVNTTGCLRNISSERSEARRKMRECEGLVDSVVHILRSEVSHGLVDSKLLENVVCLLRNISYHVHREIPHAEKYMESPQNASAETQNPSCFGVRRGK</sequence>
<reference evidence="3" key="2">
    <citation type="submission" date="2016-05" db="EMBL/GenBank/DDBJ databases">
        <title>WGS assembly of Xenopus laevis.</title>
        <authorList>
            <person name="Session A."/>
            <person name="Uno Y."/>
            <person name="Kwon T."/>
            <person name="Chapman J."/>
            <person name="Toyoda A."/>
            <person name="Takahashi S."/>
            <person name="Fukui A."/>
            <person name="Hikosaka A."/>
            <person name="Putnam N."/>
            <person name="Stites J."/>
            <person name="Van Heeringen S."/>
            <person name="Quigley I."/>
            <person name="Heinz S."/>
            <person name="Hellsten U."/>
            <person name="Lyons J."/>
            <person name="Suzuki A."/>
            <person name="Kondo M."/>
            <person name="Ogino H."/>
            <person name="Ochi H."/>
            <person name="Bogdanovic O."/>
            <person name="Lister R."/>
            <person name="Georgiou G."/>
            <person name="Paranjpe S."/>
            <person name="Van Kruijsbergen I."/>
            <person name="Mozaffari S."/>
            <person name="Shu S."/>
            <person name="Schmutz J."/>
            <person name="Jenkins J."/>
            <person name="Grimwood J."/>
            <person name="Carlson J."/>
            <person name="Mitros T."/>
            <person name="Simakov O."/>
            <person name="Heald R."/>
            <person name="Miller K."/>
            <person name="Haudenschild C."/>
            <person name="Kuroki Y."/>
            <person name="Tanaka T."/>
            <person name="Michiue T."/>
            <person name="Watanabe M."/>
            <person name="Kinoshita T."/>
            <person name="Ohta Y."/>
            <person name="Mawaribuchi S."/>
            <person name="Suzuki Y."/>
            <person name="Haramoto Y."/>
            <person name="Yamamoto T."/>
            <person name="Takagi C."/>
            <person name="Kitzman J."/>
            <person name="Shendure J."/>
            <person name="Nakayama T."/>
            <person name="Izutsu Y."/>
            <person name="Robert J."/>
            <person name="Dichmann D."/>
            <person name="Flajnik M."/>
            <person name="Houston D."/>
            <person name="Marcotte E."/>
            <person name="Wallingford J."/>
            <person name="Ito Y."/>
            <person name="Asashima M."/>
            <person name="Ueno N."/>
            <person name="Matsuda Y."/>
            <person name="Jan Veenstra G."/>
            <person name="Fujiyama A."/>
            <person name="Harland R."/>
            <person name="Taira M."/>
            <person name="Rokhsar D.S."/>
        </authorList>
    </citation>
    <scope>NUCLEOTIDE SEQUENCE</scope>
    <source>
        <strain evidence="3">J</strain>
        <tissue evidence="3">Blood</tissue>
    </source>
</reference>
<protein>
    <submittedName>
        <fullName evidence="3">Uncharacterized protein</fullName>
    </submittedName>
</protein>
<dbReference type="Proteomes" id="UP000694892">
    <property type="component" value="Chromosome 7L"/>
</dbReference>
<dbReference type="SUPFAM" id="SSF48371">
    <property type="entry name" value="ARM repeat"/>
    <property type="match status" value="1"/>
</dbReference>
<dbReference type="Gene3D" id="1.25.10.10">
    <property type="entry name" value="Leucine-rich Repeat Variant"/>
    <property type="match status" value="1"/>
</dbReference>
<proteinExistence type="predicted"/>
<dbReference type="PANTHER" id="PTHR10372:SF6">
    <property type="entry name" value="CATENIN DELTA-1"/>
    <property type="match status" value="1"/>
</dbReference>
<dbReference type="GO" id="GO:0005912">
    <property type="term" value="C:adherens junction"/>
    <property type="evidence" value="ECO:0007669"/>
    <property type="project" value="TreeGrafter"/>
</dbReference>
<feature type="compositionally biased region" description="Polar residues" evidence="2">
    <location>
        <begin position="133"/>
        <end position="145"/>
    </location>
</feature>
<dbReference type="PANTHER" id="PTHR10372">
    <property type="entry name" value="PLAKOPHILLIN-RELATED"/>
    <property type="match status" value="1"/>
</dbReference>
<dbReference type="GO" id="GO:0005737">
    <property type="term" value="C:cytoplasm"/>
    <property type="evidence" value="ECO:0007669"/>
    <property type="project" value="TreeGrafter"/>
</dbReference>
<evidence type="ECO:0000313" key="4">
    <source>
        <dbReference type="Proteomes" id="UP000694892"/>
    </source>
</evidence>
<dbReference type="AlphaFoldDB" id="A0A974HC54"/>
<keyword evidence="1" id="KW-0677">Repeat</keyword>
<dbReference type="InterPro" id="IPR016024">
    <property type="entry name" value="ARM-type_fold"/>
</dbReference>